<keyword evidence="1" id="KW-0934">Plastid</keyword>
<evidence type="ECO:0000313" key="1">
    <source>
        <dbReference type="EMBL" id="QJH88390.1"/>
    </source>
</evidence>
<dbReference type="AlphaFoldDB" id="A0A6M3WW99"/>
<proteinExistence type="predicted"/>
<gene>
    <name evidence="1" type="primary">rpl32</name>
</gene>
<accession>A0A6M3WW99</accession>
<name>A0A6M3WW99_9FLOR</name>
<keyword evidence="1" id="KW-0150">Chloroplast</keyword>
<dbReference type="EMBL" id="MT117918">
    <property type="protein sequence ID" value="QJH88390.1"/>
    <property type="molecule type" value="Genomic_DNA"/>
</dbReference>
<protein>
    <submittedName>
        <fullName evidence="1">Ribosomal protein L32</fullName>
    </submittedName>
</protein>
<keyword evidence="1" id="KW-0687">Ribonucleoprotein</keyword>
<reference evidence="1" key="1">
    <citation type="journal article" date="2020" name="J. Phycol.">
        <title>The Organelle Genomes in the Photosynthetic Red Algal Parasite Pterocladiophila hemisphaerica (Florideophyceae, Rhodophyta) Have Elevated Substitution Rates and Extreme Gene Loss in the Plastid Genome.</title>
        <authorList>
            <person name="Preuss M."/>
            <person name="Verbruggen H."/>
            <person name="Zuccarello G.C."/>
        </authorList>
    </citation>
    <scope>NUCLEOTIDE SEQUENCE</scope>
</reference>
<sequence length="47" mass="5616">MAVPKQRRSKHRSKLKKKKWIAKSVMYSKHSKIINNLGSYSFILNKR</sequence>
<geneLocation type="chloroplast" evidence="1"/>
<dbReference type="GO" id="GO:0005840">
    <property type="term" value="C:ribosome"/>
    <property type="evidence" value="ECO:0007669"/>
    <property type="project" value="UniProtKB-KW"/>
</dbReference>
<keyword evidence="1" id="KW-0689">Ribosomal protein</keyword>
<organism evidence="1">
    <name type="scientific">Pterocladiophila hemisphaerica</name>
    <dbReference type="NCBI Taxonomy" id="2712948"/>
    <lineage>
        <taxon>Eukaryota</taxon>
        <taxon>Rhodophyta</taxon>
        <taxon>Florideophyceae</taxon>
        <taxon>Rhodymeniophycidae</taxon>
        <taxon>Gracilariales</taxon>
        <taxon>Pterocladiophilaceae</taxon>
        <taxon>Pterocladiophila</taxon>
    </lineage>
</organism>